<protein>
    <submittedName>
        <fullName evidence="9">Protein too many mouths</fullName>
    </submittedName>
</protein>
<proteinExistence type="predicted"/>
<dbReference type="InterPro" id="IPR050994">
    <property type="entry name" value="At_inactive_RLKs"/>
</dbReference>
<evidence type="ECO:0000256" key="1">
    <source>
        <dbReference type="ARBA" id="ARBA00004236"/>
    </source>
</evidence>
<evidence type="ECO:0000256" key="5">
    <source>
        <dbReference type="ARBA" id="ARBA00022737"/>
    </source>
</evidence>
<dbReference type="AlphaFoldDB" id="A0A830BWR1"/>
<comment type="caution">
    <text evidence="9">The sequence shown here is derived from an EMBL/GenBank/DDBJ whole genome shotgun (WGS) entry which is preliminary data.</text>
</comment>
<dbReference type="FunFam" id="3.80.10.10:FF:000383">
    <property type="entry name" value="Leucine-rich repeat receptor protein kinase EMS1"/>
    <property type="match status" value="1"/>
</dbReference>
<dbReference type="EMBL" id="BMAC01000158">
    <property type="protein sequence ID" value="GFP87895.1"/>
    <property type="molecule type" value="Genomic_DNA"/>
</dbReference>
<feature type="transmembrane region" description="Helical" evidence="8">
    <location>
        <begin position="370"/>
        <end position="391"/>
    </location>
</feature>
<dbReference type="Pfam" id="PF13855">
    <property type="entry name" value="LRR_8"/>
    <property type="match status" value="2"/>
</dbReference>
<name>A0A830BWR1_9LAMI</name>
<dbReference type="SUPFAM" id="SSF52058">
    <property type="entry name" value="L domain-like"/>
    <property type="match status" value="1"/>
</dbReference>
<dbReference type="Gene3D" id="3.80.10.10">
    <property type="entry name" value="Ribonuclease Inhibitor"/>
    <property type="match status" value="3"/>
</dbReference>
<dbReference type="InterPro" id="IPR001611">
    <property type="entry name" value="Leu-rich_rpt"/>
</dbReference>
<dbReference type="PANTHER" id="PTHR48010:SF5">
    <property type="entry name" value="PROTEIN TOO MANY MOUTHS"/>
    <property type="match status" value="1"/>
</dbReference>
<keyword evidence="6 8" id="KW-0472">Membrane</keyword>
<reference evidence="9" key="1">
    <citation type="submission" date="2020-07" db="EMBL/GenBank/DDBJ databases">
        <title>Ethylene signaling mediates host invasion by parasitic plants.</title>
        <authorList>
            <person name="Yoshida S."/>
        </authorList>
    </citation>
    <scope>NUCLEOTIDE SEQUENCE</scope>
    <source>
        <strain evidence="9">Okayama</strain>
    </source>
</reference>
<evidence type="ECO:0000256" key="8">
    <source>
        <dbReference type="SAM" id="Phobius"/>
    </source>
</evidence>
<gene>
    <name evidence="9" type="ORF">PHJA_000933200</name>
</gene>
<dbReference type="SMART" id="SM00369">
    <property type="entry name" value="LRR_TYP"/>
    <property type="match status" value="5"/>
</dbReference>
<keyword evidence="10" id="KW-1185">Reference proteome</keyword>
<keyword evidence="3" id="KW-0433">Leucine-rich repeat</keyword>
<dbReference type="InterPro" id="IPR032675">
    <property type="entry name" value="LRR_dom_sf"/>
</dbReference>
<dbReference type="InterPro" id="IPR003591">
    <property type="entry name" value="Leu-rich_rpt_typical-subtyp"/>
</dbReference>
<evidence type="ECO:0000313" key="10">
    <source>
        <dbReference type="Proteomes" id="UP000653305"/>
    </source>
</evidence>
<organism evidence="9 10">
    <name type="scientific">Phtheirospermum japonicum</name>
    <dbReference type="NCBI Taxonomy" id="374723"/>
    <lineage>
        <taxon>Eukaryota</taxon>
        <taxon>Viridiplantae</taxon>
        <taxon>Streptophyta</taxon>
        <taxon>Embryophyta</taxon>
        <taxon>Tracheophyta</taxon>
        <taxon>Spermatophyta</taxon>
        <taxon>Magnoliopsida</taxon>
        <taxon>eudicotyledons</taxon>
        <taxon>Gunneridae</taxon>
        <taxon>Pentapetalae</taxon>
        <taxon>asterids</taxon>
        <taxon>lamiids</taxon>
        <taxon>Lamiales</taxon>
        <taxon>Orobanchaceae</taxon>
        <taxon>Orobanchaceae incertae sedis</taxon>
        <taxon>Phtheirospermum</taxon>
    </lineage>
</organism>
<evidence type="ECO:0000256" key="6">
    <source>
        <dbReference type="ARBA" id="ARBA00023136"/>
    </source>
</evidence>
<dbReference type="OrthoDB" id="676979at2759"/>
<evidence type="ECO:0000256" key="2">
    <source>
        <dbReference type="ARBA" id="ARBA00022475"/>
    </source>
</evidence>
<keyword evidence="4" id="KW-0732">Signal</keyword>
<evidence type="ECO:0000313" key="9">
    <source>
        <dbReference type="EMBL" id="GFP87895.1"/>
    </source>
</evidence>
<dbReference type="PANTHER" id="PTHR48010">
    <property type="entry name" value="OS05G0588300 PROTEIN"/>
    <property type="match status" value="1"/>
</dbReference>
<accession>A0A830BWR1</accession>
<dbReference type="PRINTS" id="PR00019">
    <property type="entry name" value="LEURICHRPT"/>
</dbReference>
<keyword evidence="8" id="KW-1133">Transmembrane helix</keyword>
<dbReference type="GO" id="GO:0005886">
    <property type="term" value="C:plasma membrane"/>
    <property type="evidence" value="ECO:0007669"/>
    <property type="project" value="UniProtKB-SubCell"/>
</dbReference>
<dbReference type="GO" id="GO:0051707">
    <property type="term" value="P:response to other organism"/>
    <property type="evidence" value="ECO:0007669"/>
    <property type="project" value="UniProtKB-ARBA"/>
</dbReference>
<keyword evidence="7" id="KW-0325">Glycoprotein</keyword>
<evidence type="ECO:0000256" key="3">
    <source>
        <dbReference type="ARBA" id="ARBA00022614"/>
    </source>
</evidence>
<evidence type="ECO:0000256" key="4">
    <source>
        <dbReference type="ARBA" id="ARBA00022729"/>
    </source>
</evidence>
<keyword evidence="5" id="KW-0677">Repeat</keyword>
<keyword evidence="8" id="KW-0812">Transmembrane</keyword>
<dbReference type="GO" id="GO:0006952">
    <property type="term" value="P:defense response"/>
    <property type="evidence" value="ECO:0007669"/>
    <property type="project" value="UniProtKB-ARBA"/>
</dbReference>
<dbReference type="Pfam" id="PF00560">
    <property type="entry name" value="LRR_1"/>
    <property type="match status" value="1"/>
</dbReference>
<evidence type="ECO:0000256" key="7">
    <source>
        <dbReference type="ARBA" id="ARBA00023180"/>
    </source>
</evidence>
<dbReference type="FunFam" id="3.80.10.10:FF:000269">
    <property type="entry name" value="Piriformospora indica-insensitive protein 2"/>
    <property type="match status" value="1"/>
</dbReference>
<keyword evidence="2" id="KW-1003">Cell membrane</keyword>
<dbReference type="FunFam" id="3.80.10.10:FF:000041">
    <property type="entry name" value="LRR receptor-like serine/threonine-protein kinase ERECTA"/>
    <property type="match status" value="1"/>
</dbReference>
<comment type="subcellular location">
    <subcellularLocation>
        <location evidence="1">Cell membrane</location>
    </subcellularLocation>
</comment>
<sequence length="392" mass="42554">MDTLSPDVNWRATYPNPCQPGSSWPGLECKQLHVTRLDFGTPPNPTCTPSPTFPSQIFQLPHLQSIFIFNCFTHTPTTISLPPSLATSPPLQQLSLRSNPALVGPIPPHLSSLRSLQILTLSQNRLTGRLPPQILGLPSLLHLDLSYNTLTGPIPIEVGGLRRLVGLDLSYNGLSGPIPSSIGDLRALQKLDLSSNSLTGTIPNTIEHLQSLNFLALSNNRLRGVFPGPGLTGLRNLQYFLMDDNPMFVPLPVGLGQLRKLQELRLSNSGYSGEIPAAYSQLMNLSSLSLQNNRLSGRIPSGFANMSHIYHLNLSRNFLDGVVPFDLGFFKRLGRNLDLSGNHGLCLSPSEVVVNNIGVGVCGDSKSGSIMIMFMCASRIVLLFLVLLVLAN</sequence>
<dbReference type="Proteomes" id="UP000653305">
    <property type="component" value="Unassembled WGS sequence"/>
</dbReference>